<accession>A0A7L2X7P3</accession>
<dbReference type="AlphaFoldDB" id="A0A7L2X7P3"/>
<keyword evidence="2" id="KW-1185">Reference proteome</keyword>
<reference evidence="1 2" key="1">
    <citation type="submission" date="2019-09" db="EMBL/GenBank/DDBJ databases">
        <title>Bird 10,000 Genomes (B10K) Project - Family phase.</title>
        <authorList>
            <person name="Zhang G."/>
        </authorList>
    </citation>
    <scope>NUCLEOTIDE SEQUENCE [LARGE SCALE GENOMIC DNA]</scope>
    <source>
        <strain evidence="1">B10K-DU-012-58</strain>
        <tissue evidence="1">Muscle</tissue>
    </source>
</reference>
<evidence type="ECO:0000313" key="1">
    <source>
        <dbReference type="EMBL" id="NXS76907.1"/>
    </source>
</evidence>
<comment type="caution">
    <text evidence="1">The sequence shown here is derived from an EMBL/GenBank/DDBJ whole genome shotgun (WGS) entry which is preliminary data.</text>
</comment>
<proteinExistence type="predicted"/>
<evidence type="ECO:0000313" key="2">
    <source>
        <dbReference type="Proteomes" id="UP000580171"/>
    </source>
</evidence>
<dbReference type="GO" id="GO:0016874">
    <property type="term" value="F:ligase activity"/>
    <property type="evidence" value="ECO:0007669"/>
    <property type="project" value="UniProtKB-KW"/>
</dbReference>
<protein>
    <submittedName>
        <fullName evidence="1">HERC2 ligase</fullName>
    </submittedName>
</protein>
<name>A0A7L2X7P3_PANHA</name>
<dbReference type="Proteomes" id="UP000580171">
    <property type="component" value="Unassembled WGS sequence"/>
</dbReference>
<gene>
    <name evidence="1" type="primary">Herc2_1</name>
    <name evidence="1" type="ORF">PANHAL_R11725</name>
</gene>
<dbReference type="EMBL" id="VYZV01045748">
    <property type="protein sequence ID" value="NXS76907.1"/>
    <property type="molecule type" value="Genomic_DNA"/>
</dbReference>
<feature type="non-terminal residue" evidence="1">
    <location>
        <position position="1"/>
    </location>
</feature>
<keyword evidence="1" id="KW-0436">Ligase</keyword>
<dbReference type="OrthoDB" id="239701at2759"/>
<organism evidence="1 2">
    <name type="scientific">Pandion haliaetus</name>
    <name type="common">Osprey</name>
    <name type="synonym">Falco haliaetus</name>
    <dbReference type="NCBI Taxonomy" id="56262"/>
    <lineage>
        <taxon>Eukaryota</taxon>
        <taxon>Metazoa</taxon>
        <taxon>Chordata</taxon>
        <taxon>Craniata</taxon>
        <taxon>Vertebrata</taxon>
        <taxon>Euteleostomi</taxon>
        <taxon>Archelosauria</taxon>
        <taxon>Archosauria</taxon>
        <taxon>Dinosauria</taxon>
        <taxon>Saurischia</taxon>
        <taxon>Theropoda</taxon>
        <taxon>Coelurosauria</taxon>
        <taxon>Aves</taxon>
        <taxon>Neognathae</taxon>
        <taxon>Neoaves</taxon>
        <taxon>Telluraves</taxon>
        <taxon>Accipitrimorphae</taxon>
        <taxon>Accipitriformes</taxon>
        <taxon>Pandionidae</taxon>
        <taxon>Pandion</taxon>
    </lineage>
</organism>
<sequence length="158" mass="17255">MDHEHYSKERSASLDLLLRFQRLLVSKLYPGDCVGQVPNIYSPDLLGVGSLLKKYTALLCTHIGDILPVATSIASTSHRHFAEVSHVVDGDLTGILLPELVVSIVLLLSKNAGLMQEAGAIPLLAGLLEHLDRFNQLAPGKERDDNEDLAWPGIMGMY</sequence>
<feature type="non-terminal residue" evidence="1">
    <location>
        <position position="158"/>
    </location>
</feature>